<evidence type="ECO:0000313" key="1">
    <source>
        <dbReference type="Proteomes" id="UP000887565"/>
    </source>
</evidence>
<dbReference type="WBParaSite" id="nRc.2.0.1.t13717-RA">
    <property type="protein sequence ID" value="nRc.2.0.1.t13717-RA"/>
    <property type="gene ID" value="nRc.2.0.1.g13717"/>
</dbReference>
<sequence length="92" mass="10233">MNLKPQILSRCATGLCLHDHYLSQISSATTFNGGFEEGSPPPIFNRVGICRRFPRPSLNFLLSTAAPSASRQEIDEKYHFLAENDFFGAKIS</sequence>
<proteinExistence type="predicted"/>
<name>A0A915IK02_ROMCU</name>
<dbReference type="Proteomes" id="UP000887565">
    <property type="component" value="Unplaced"/>
</dbReference>
<evidence type="ECO:0000313" key="2">
    <source>
        <dbReference type="WBParaSite" id="nRc.2.0.1.t13717-RA"/>
    </source>
</evidence>
<reference evidence="2" key="1">
    <citation type="submission" date="2022-11" db="UniProtKB">
        <authorList>
            <consortium name="WormBaseParasite"/>
        </authorList>
    </citation>
    <scope>IDENTIFICATION</scope>
</reference>
<protein>
    <submittedName>
        <fullName evidence="2">Uncharacterized protein</fullName>
    </submittedName>
</protein>
<dbReference type="AlphaFoldDB" id="A0A915IK02"/>
<keyword evidence="1" id="KW-1185">Reference proteome</keyword>
<accession>A0A915IK02</accession>
<organism evidence="1 2">
    <name type="scientific">Romanomermis culicivorax</name>
    <name type="common">Nematode worm</name>
    <dbReference type="NCBI Taxonomy" id="13658"/>
    <lineage>
        <taxon>Eukaryota</taxon>
        <taxon>Metazoa</taxon>
        <taxon>Ecdysozoa</taxon>
        <taxon>Nematoda</taxon>
        <taxon>Enoplea</taxon>
        <taxon>Dorylaimia</taxon>
        <taxon>Mermithida</taxon>
        <taxon>Mermithoidea</taxon>
        <taxon>Mermithidae</taxon>
        <taxon>Romanomermis</taxon>
    </lineage>
</organism>